<dbReference type="Proteomes" id="UP001152320">
    <property type="component" value="Chromosome 11"/>
</dbReference>
<comment type="caution">
    <text evidence="2">The sequence shown here is derived from an EMBL/GenBank/DDBJ whole genome shotgun (WGS) entry which is preliminary data.</text>
</comment>
<organism evidence="2 3">
    <name type="scientific">Holothuria leucospilota</name>
    <name type="common">Black long sea cucumber</name>
    <name type="synonym">Mertensiothuria leucospilota</name>
    <dbReference type="NCBI Taxonomy" id="206669"/>
    <lineage>
        <taxon>Eukaryota</taxon>
        <taxon>Metazoa</taxon>
        <taxon>Echinodermata</taxon>
        <taxon>Eleutherozoa</taxon>
        <taxon>Echinozoa</taxon>
        <taxon>Holothuroidea</taxon>
        <taxon>Aspidochirotacea</taxon>
        <taxon>Aspidochirotida</taxon>
        <taxon>Holothuriidae</taxon>
        <taxon>Holothuria</taxon>
    </lineage>
</organism>
<sequence length="250" mass="28110">MEKAFASLYFLVQRRIAHTTNSEPLLDLLSFLGVNVKEQIRVAKNATYTSDKTVQEMLYVISEVLEDDTLKELASSDYFALMFNESSDCTNLEQLALHAQYLNSAGDQVKFLKIINVLQPEIDAIARTARNGDGDPNEKGIISLNAEVITKGVKEYIKQEWVSLKNYITQVSEMSDTDLIQRLCTRQALQAVYPNFSQLAKILRVIPTNTADPETTFSQMKLVKTKVRNRTVEQTLDAIFQGCDRGSSLG</sequence>
<dbReference type="EMBL" id="JAIZAY010000011">
    <property type="protein sequence ID" value="KAJ8033183.1"/>
    <property type="molecule type" value="Genomic_DNA"/>
</dbReference>
<dbReference type="Pfam" id="PF05699">
    <property type="entry name" value="Dimer_Tnp_hAT"/>
    <property type="match status" value="1"/>
</dbReference>
<keyword evidence="3" id="KW-1185">Reference proteome</keyword>
<evidence type="ECO:0000313" key="3">
    <source>
        <dbReference type="Proteomes" id="UP001152320"/>
    </source>
</evidence>
<accession>A0A9Q1BU21</accession>
<proteinExistence type="predicted"/>
<evidence type="ECO:0000313" key="2">
    <source>
        <dbReference type="EMBL" id="KAJ8033183.1"/>
    </source>
</evidence>
<evidence type="ECO:0000259" key="1">
    <source>
        <dbReference type="Pfam" id="PF05699"/>
    </source>
</evidence>
<reference evidence="2" key="1">
    <citation type="submission" date="2021-10" db="EMBL/GenBank/DDBJ databases">
        <title>Tropical sea cucumber genome reveals ecological adaptation and Cuvierian tubules defense mechanism.</title>
        <authorList>
            <person name="Chen T."/>
        </authorList>
    </citation>
    <scope>NUCLEOTIDE SEQUENCE</scope>
    <source>
        <strain evidence="2">Nanhai2018</strain>
        <tissue evidence="2">Muscle</tissue>
    </source>
</reference>
<dbReference type="AlphaFoldDB" id="A0A9Q1BU21"/>
<dbReference type="PANTHER" id="PTHR46880">
    <property type="entry name" value="RAS-ASSOCIATING DOMAIN-CONTAINING PROTEIN"/>
    <property type="match status" value="1"/>
</dbReference>
<feature type="domain" description="HAT C-terminal dimerisation" evidence="1">
    <location>
        <begin position="188"/>
        <end position="239"/>
    </location>
</feature>
<dbReference type="PANTHER" id="PTHR46880:SF5">
    <property type="entry name" value="DUF4371 DOMAIN-CONTAINING PROTEIN"/>
    <property type="match status" value="1"/>
</dbReference>
<dbReference type="OrthoDB" id="6159421at2759"/>
<dbReference type="GO" id="GO:0046983">
    <property type="term" value="F:protein dimerization activity"/>
    <property type="evidence" value="ECO:0007669"/>
    <property type="project" value="InterPro"/>
</dbReference>
<gene>
    <name evidence="2" type="ORF">HOLleu_23340</name>
</gene>
<name>A0A9Q1BU21_HOLLE</name>
<dbReference type="InterPro" id="IPR008906">
    <property type="entry name" value="HATC_C_dom"/>
</dbReference>
<protein>
    <recommendedName>
        <fullName evidence="1">HAT C-terminal dimerisation domain-containing protein</fullName>
    </recommendedName>
</protein>